<evidence type="ECO:0000313" key="1">
    <source>
        <dbReference type="EMBL" id="KAA6308753.1"/>
    </source>
</evidence>
<protein>
    <submittedName>
        <fullName evidence="1">Shikimate dehydrogenase (NADP(+))</fullName>
        <ecNumber evidence="1">1.1.1.25</ecNumber>
    </submittedName>
</protein>
<dbReference type="EMBL" id="SNRY01008322">
    <property type="protein sequence ID" value="KAA6308753.1"/>
    <property type="molecule type" value="Genomic_DNA"/>
</dbReference>
<name>A0A5J4PK38_9ZZZZ</name>
<dbReference type="PANTHER" id="PTHR21089:SF1">
    <property type="entry name" value="BIFUNCTIONAL 3-DEHYDROQUINATE DEHYDRATASE_SHIKIMATE DEHYDROGENASE, CHLOROPLASTIC"/>
    <property type="match status" value="1"/>
</dbReference>
<dbReference type="GO" id="GO:0005829">
    <property type="term" value="C:cytosol"/>
    <property type="evidence" value="ECO:0007669"/>
    <property type="project" value="TreeGrafter"/>
</dbReference>
<gene>
    <name evidence="1" type="ORF">EZS27_039638</name>
</gene>
<keyword evidence="1" id="KW-0560">Oxidoreductase</keyword>
<dbReference type="GO" id="GO:0050661">
    <property type="term" value="F:NADP binding"/>
    <property type="evidence" value="ECO:0007669"/>
    <property type="project" value="TreeGrafter"/>
</dbReference>
<dbReference type="PANTHER" id="PTHR21089">
    <property type="entry name" value="SHIKIMATE DEHYDROGENASE"/>
    <property type="match status" value="1"/>
</dbReference>
<dbReference type="Gene3D" id="3.40.50.720">
    <property type="entry name" value="NAD(P)-binding Rossmann-like Domain"/>
    <property type="match status" value="1"/>
</dbReference>
<dbReference type="GO" id="GO:0004764">
    <property type="term" value="F:shikimate 3-dehydrogenase (NADP+) activity"/>
    <property type="evidence" value="ECO:0007669"/>
    <property type="project" value="UniProtKB-EC"/>
</dbReference>
<dbReference type="GO" id="GO:0019632">
    <property type="term" value="P:shikimate metabolic process"/>
    <property type="evidence" value="ECO:0007669"/>
    <property type="project" value="TreeGrafter"/>
</dbReference>
<comment type="caution">
    <text evidence="1">The sequence shown here is derived from an EMBL/GenBank/DDBJ whole genome shotgun (WGS) entry which is preliminary data.</text>
</comment>
<dbReference type="InterPro" id="IPR036291">
    <property type="entry name" value="NAD(P)-bd_dom_sf"/>
</dbReference>
<sequence>MKPHHTHALILGTGGTAKAVFHGLKKLNVEPKFVSRTPGKDLLTYSDIRMKAIKEYSVIVNCTPVGMYPKEDECPDIPYDKLTPHHLLYDLLYNPNTTLFMKKGEAKGAVTQNGLEMLLLQAFAAWEIWNNRVSKFK</sequence>
<dbReference type="GO" id="GO:0009423">
    <property type="term" value="P:chorismate biosynthetic process"/>
    <property type="evidence" value="ECO:0007669"/>
    <property type="project" value="TreeGrafter"/>
</dbReference>
<proteinExistence type="predicted"/>
<reference evidence="1" key="1">
    <citation type="submission" date="2019-03" db="EMBL/GenBank/DDBJ databases">
        <title>Single cell metagenomics reveals metabolic interactions within the superorganism composed of flagellate Streblomastix strix and complex community of Bacteroidetes bacteria on its surface.</title>
        <authorList>
            <person name="Treitli S.C."/>
            <person name="Kolisko M."/>
            <person name="Husnik F."/>
            <person name="Keeling P."/>
            <person name="Hampl V."/>
        </authorList>
    </citation>
    <scope>NUCLEOTIDE SEQUENCE</scope>
    <source>
        <strain evidence="1">STM</strain>
    </source>
</reference>
<dbReference type="EC" id="1.1.1.25" evidence="1"/>
<dbReference type="SUPFAM" id="SSF51735">
    <property type="entry name" value="NAD(P)-binding Rossmann-fold domains"/>
    <property type="match status" value="1"/>
</dbReference>
<accession>A0A5J4PK38</accession>
<dbReference type="CDD" id="cd01065">
    <property type="entry name" value="NAD_bind_Shikimate_DH"/>
    <property type="match status" value="1"/>
</dbReference>
<dbReference type="AlphaFoldDB" id="A0A5J4PK38"/>
<dbReference type="InterPro" id="IPR022893">
    <property type="entry name" value="Shikimate_DH_fam"/>
</dbReference>
<organism evidence="1">
    <name type="scientific">termite gut metagenome</name>
    <dbReference type="NCBI Taxonomy" id="433724"/>
    <lineage>
        <taxon>unclassified sequences</taxon>
        <taxon>metagenomes</taxon>
        <taxon>organismal metagenomes</taxon>
    </lineage>
</organism>